<dbReference type="RefSeq" id="WP_338892676.1">
    <property type="nucleotide sequence ID" value="NZ_CP147846.1"/>
</dbReference>
<dbReference type="Proteomes" id="UP001432000">
    <property type="component" value="Chromosome"/>
</dbReference>
<keyword evidence="3" id="KW-1185">Reference proteome</keyword>
<reference evidence="2 3" key="1">
    <citation type="submission" date="2024-03" db="EMBL/GenBank/DDBJ databases">
        <title>Natural products discovery in diverse microorganisms through a two-stage MS feature dereplication strategy.</title>
        <authorList>
            <person name="Zhang R."/>
        </authorList>
    </citation>
    <scope>NUCLEOTIDE SEQUENCE [LARGE SCALE GENOMIC DNA]</scope>
    <source>
        <strain evidence="2 3">18930</strain>
    </source>
</reference>
<evidence type="ECO:0000313" key="3">
    <source>
        <dbReference type="Proteomes" id="UP001432000"/>
    </source>
</evidence>
<protein>
    <recommendedName>
        <fullName evidence="4">Phospholipase_D-nuclease N-terminal</fullName>
    </recommendedName>
</protein>
<dbReference type="EMBL" id="CP147846">
    <property type="protein sequence ID" value="WXG70941.1"/>
    <property type="molecule type" value="Genomic_DNA"/>
</dbReference>
<evidence type="ECO:0000256" key="1">
    <source>
        <dbReference type="SAM" id="Phobius"/>
    </source>
</evidence>
<evidence type="ECO:0000313" key="2">
    <source>
        <dbReference type="EMBL" id="WXG70941.1"/>
    </source>
</evidence>
<keyword evidence="1" id="KW-0472">Membrane</keyword>
<name>A0ABZ2PWP3_9NOCA</name>
<keyword evidence="1" id="KW-0812">Transmembrane</keyword>
<organism evidence="2 3">
    <name type="scientific">Rhodococcus sovatensis</name>
    <dbReference type="NCBI Taxonomy" id="1805840"/>
    <lineage>
        <taxon>Bacteria</taxon>
        <taxon>Bacillati</taxon>
        <taxon>Actinomycetota</taxon>
        <taxon>Actinomycetes</taxon>
        <taxon>Mycobacteriales</taxon>
        <taxon>Nocardiaceae</taxon>
        <taxon>Rhodococcus</taxon>
    </lineage>
</organism>
<feature type="transmembrane region" description="Helical" evidence="1">
    <location>
        <begin position="27"/>
        <end position="54"/>
    </location>
</feature>
<feature type="transmembrane region" description="Helical" evidence="1">
    <location>
        <begin position="66"/>
        <end position="86"/>
    </location>
</feature>
<proteinExistence type="predicted"/>
<evidence type="ECO:0008006" key="4">
    <source>
        <dbReference type="Google" id="ProtNLM"/>
    </source>
</evidence>
<sequence length="102" mass="10791">MTTSLFAAAGLQDCADAGMDCMPGFGLFLSATFGGLLFLLVWVSVCMAASVSVVTAFSRLGLPRTLAFLLGIWLVPIAGLGLWLYYGRSPQRGSNREPAATR</sequence>
<keyword evidence="1" id="KW-1133">Transmembrane helix</keyword>
<accession>A0ABZ2PWP3</accession>
<gene>
    <name evidence="2" type="ORF">WDS16_10865</name>
</gene>